<dbReference type="InterPro" id="IPR010075">
    <property type="entry name" value="PRibForGlyAmidine_synth_PurQ"/>
</dbReference>
<dbReference type="RefSeq" id="WP_067774070.1">
    <property type="nucleotide sequence ID" value="NZ_LIGX01000017.1"/>
</dbReference>
<dbReference type="STRING" id="1679444.PYTT_1103"/>
<dbReference type="GO" id="GO:0005524">
    <property type="term" value="F:ATP binding"/>
    <property type="evidence" value="ECO:0007669"/>
    <property type="project" value="UniProtKB-KW"/>
</dbReference>
<accession>A0A1C7PD58</accession>
<keyword evidence="5" id="KW-0378">Hydrolase</keyword>
<keyword evidence="9" id="KW-1185">Reference proteome</keyword>
<evidence type="ECO:0000256" key="7">
    <source>
        <dbReference type="ARBA" id="ARBA00022962"/>
    </source>
</evidence>
<dbReference type="SUPFAM" id="SSF52317">
    <property type="entry name" value="Class I glutamine amidotransferase-like"/>
    <property type="match status" value="1"/>
</dbReference>
<gene>
    <name evidence="8" type="ORF">PYTT_1103</name>
</gene>
<evidence type="ECO:0000256" key="4">
    <source>
        <dbReference type="ARBA" id="ARBA00022755"/>
    </source>
</evidence>
<name>A0A1C7PD58_9BACT</name>
<dbReference type="GO" id="GO:0016740">
    <property type="term" value="F:transferase activity"/>
    <property type="evidence" value="ECO:0007669"/>
    <property type="project" value="UniProtKB-KW"/>
</dbReference>
<protein>
    <submittedName>
        <fullName evidence="8">Class i glutamine amidotransferase-like</fullName>
    </submittedName>
</protein>
<evidence type="ECO:0000313" key="8">
    <source>
        <dbReference type="EMBL" id="SEH83595.1"/>
    </source>
</evidence>
<keyword evidence="6" id="KW-0067">ATP-binding</keyword>
<proteinExistence type="predicted"/>
<evidence type="ECO:0000256" key="1">
    <source>
        <dbReference type="ARBA" id="ARBA00022490"/>
    </source>
</evidence>
<dbReference type="OrthoDB" id="9804441at2"/>
<evidence type="ECO:0000256" key="3">
    <source>
        <dbReference type="ARBA" id="ARBA00022741"/>
    </source>
</evidence>
<dbReference type="PATRIC" id="fig|1679444.3.peg.2373"/>
<sequence length="234" mass="26077">MAHALLLKYPGTNCDVETERALRTAGFSTQVQPIATARPEHVSKAQLVVFAGGFSYGDYVMSGRLAQLETERFLGDAIHKHHQNGGFLLGICNGFQILTKLGILPKASLIWNKSERFECMWDKLVKVSPSPYTTFLPAEFELPSAHAEGRLVMEPGDAQKYMDSGLVSLQYGDNHNGSELRIAGLQDATGRAMGLMPHPERFLKPQHHYDPDWSGDSDWGWGYYLFKSAFEALK</sequence>
<dbReference type="SMART" id="SM01211">
    <property type="entry name" value="GATase_5"/>
    <property type="match status" value="1"/>
</dbReference>
<keyword evidence="2" id="KW-0436">Ligase</keyword>
<dbReference type="PANTHER" id="PTHR47552:SF1">
    <property type="entry name" value="PHOSPHORIBOSYLFORMYLGLYCINAMIDINE SYNTHASE SUBUNIT PURQ"/>
    <property type="match status" value="1"/>
</dbReference>
<organism evidence="8 9">
    <name type="scientific">Akkermansia glycaniphila</name>
    <dbReference type="NCBI Taxonomy" id="1679444"/>
    <lineage>
        <taxon>Bacteria</taxon>
        <taxon>Pseudomonadati</taxon>
        <taxon>Verrucomicrobiota</taxon>
        <taxon>Verrucomicrobiia</taxon>
        <taxon>Verrucomicrobiales</taxon>
        <taxon>Akkermansiaceae</taxon>
        <taxon>Akkermansia</taxon>
    </lineage>
</organism>
<keyword evidence="3" id="KW-0547">Nucleotide-binding</keyword>
<dbReference type="Pfam" id="PF13507">
    <property type="entry name" value="GATase_5"/>
    <property type="match status" value="1"/>
</dbReference>
<dbReference type="GO" id="GO:0004642">
    <property type="term" value="F:phosphoribosylformylglycinamidine synthase activity"/>
    <property type="evidence" value="ECO:0007669"/>
    <property type="project" value="InterPro"/>
</dbReference>
<dbReference type="KEGG" id="agl:PYTT_1103"/>
<evidence type="ECO:0000256" key="6">
    <source>
        <dbReference type="ARBA" id="ARBA00022840"/>
    </source>
</evidence>
<reference evidence="9" key="1">
    <citation type="submission" date="2016-09" db="EMBL/GenBank/DDBJ databases">
        <authorList>
            <person name="Koehorst J."/>
        </authorList>
    </citation>
    <scope>NUCLEOTIDE SEQUENCE [LARGE SCALE GENOMIC DNA]</scope>
</reference>
<dbReference type="Gene3D" id="3.40.50.880">
    <property type="match status" value="1"/>
</dbReference>
<keyword evidence="7 8" id="KW-0315">Glutamine amidotransferase</keyword>
<evidence type="ECO:0000313" key="9">
    <source>
        <dbReference type="Proteomes" id="UP000176204"/>
    </source>
</evidence>
<keyword evidence="4" id="KW-0658">Purine biosynthesis</keyword>
<evidence type="ECO:0000256" key="5">
    <source>
        <dbReference type="ARBA" id="ARBA00022801"/>
    </source>
</evidence>
<dbReference type="GO" id="GO:0006189">
    <property type="term" value="P:'de novo' IMP biosynthetic process"/>
    <property type="evidence" value="ECO:0007669"/>
    <property type="project" value="InterPro"/>
</dbReference>
<keyword evidence="1" id="KW-0963">Cytoplasm</keyword>
<dbReference type="AlphaFoldDB" id="A0A1C7PD58"/>
<dbReference type="PIRSF" id="PIRSF001586">
    <property type="entry name" value="FGAM_synth_I"/>
    <property type="match status" value="1"/>
</dbReference>
<evidence type="ECO:0000256" key="2">
    <source>
        <dbReference type="ARBA" id="ARBA00022598"/>
    </source>
</evidence>
<dbReference type="Proteomes" id="UP000176204">
    <property type="component" value="Chromosome I"/>
</dbReference>
<keyword evidence="8" id="KW-0808">Transferase</keyword>
<dbReference type="GO" id="GO:0016787">
    <property type="term" value="F:hydrolase activity"/>
    <property type="evidence" value="ECO:0007669"/>
    <property type="project" value="UniProtKB-KW"/>
</dbReference>
<dbReference type="PROSITE" id="PS51273">
    <property type="entry name" value="GATASE_TYPE_1"/>
    <property type="match status" value="1"/>
</dbReference>
<dbReference type="EMBL" id="LT629973">
    <property type="protein sequence ID" value="SEH83595.1"/>
    <property type="molecule type" value="Genomic_DNA"/>
</dbReference>
<dbReference type="InterPro" id="IPR029062">
    <property type="entry name" value="Class_I_gatase-like"/>
</dbReference>
<dbReference type="PANTHER" id="PTHR47552">
    <property type="entry name" value="PHOSPHORIBOSYLFORMYLGLYCINAMIDINE SYNTHASE SUBUNIT PURQ"/>
    <property type="match status" value="1"/>
</dbReference>